<evidence type="ECO:0000259" key="12">
    <source>
        <dbReference type="Pfam" id="PF03717"/>
    </source>
</evidence>
<name>A0A9D2JTR4_9FIRM</name>
<dbReference type="InterPro" id="IPR050515">
    <property type="entry name" value="Beta-lactam/transpept"/>
</dbReference>
<dbReference type="GO" id="GO:0005886">
    <property type="term" value="C:plasma membrane"/>
    <property type="evidence" value="ECO:0007669"/>
    <property type="project" value="UniProtKB-SubCell"/>
</dbReference>
<dbReference type="AlphaFoldDB" id="A0A9D2JTR4"/>
<evidence type="ECO:0000256" key="10">
    <source>
        <dbReference type="ARBA" id="ARBA00023316"/>
    </source>
</evidence>
<evidence type="ECO:0000256" key="3">
    <source>
        <dbReference type="ARBA" id="ARBA00007171"/>
    </source>
</evidence>
<dbReference type="InterPro" id="IPR001460">
    <property type="entry name" value="PCN-bd_Tpept"/>
</dbReference>
<dbReference type="Pfam" id="PF00905">
    <property type="entry name" value="Transpeptidase"/>
    <property type="match status" value="1"/>
</dbReference>
<evidence type="ECO:0000259" key="11">
    <source>
        <dbReference type="Pfam" id="PF00905"/>
    </source>
</evidence>
<evidence type="ECO:0000313" key="13">
    <source>
        <dbReference type="EMBL" id="HIZ65589.1"/>
    </source>
</evidence>
<dbReference type="Gene3D" id="3.90.1310.10">
    <property type="entry name" value="Penicillin-binding protein 2a (Domain 2)"/>
    <property type="match status" value="2"/>
</dbReference>
<dbReference type="EMBL" id="DXBG01000166">
    <property type="protein sequence ID" value="HIZ65589.1"/>
    <property type="molecule type" value="Genomic_DNA"/>
</dbReference>
<keyword evidence="6" id="KW-0133">Cell shape</keyword>
<keyword evidence="4" id="KW-1003">Cell membrane</keyword>
<sequence length="966" mass="107476">MVKKIKKFFKKIGPKRTTVLILLFCVLFAVLIQRLFSLQIIHGQEYADNFNLNITKERTIKGTRGNIRDRNGQLIAYNQLSYSIIMEDNGTYDTTREKNLTLNYVSYELLQILQKNNETTDIAFYIVLGEDGSYEFSASGFTLNRFKADVYGEANIENLKDEQLNATAEEMMAYMSGEERFALVNKEKPYTEEELSGHGLPQSFTPQETLEIVKMRYILSTNSFQKYMPVTIATNVSEETVAEVMERKDQLQGIDIMEDSIRVYDGAEYLAPLIGYTGKASAEELDALEEAGYDDYPTDAIIGKAGIEQLMETQLQGKDGSEKVHVDRLGKVLDIDESSRKEPEAGNDVYLSIDKDLQEVAYRVLEQKISGILVSNIVNQKTFDYVEGMDTADIKTPIYDVYNALIENSVLDIDHFKAEDATSLEKNVYSLFQQRQETVFGQIREELTKDNPQAYESLPEYMQEYQKYIVDTFLKTDTGILSSGAIDASDSIQNAWSEGTVSMKEYLTYAAGKNWIDISKFSAEGEYLDSSEVYQALSEYLTASLADDDGFSKIIYKYMIQDDMISGTQLCMLLYDQGILEADEATYNALASGSMRAYDFMLNKISNLEITPAQLALDPCSGSVVITDVNTGETLACVSYPGYDNNRLANNMDIEYFQHINEDLSSPLYNKATQEKRAPGSTFKILTAVAGIEEGIVTDNYGVVCNGVFEAPGIKPVNCSNRYGHGYMNIVSGITNSCNDFFCQIGYDLGKDAQGNYSDSLGVETLTKYADMFRLDEKSGLEIEESMPQVATTDATRMAIGQSENNYTTSQLARYVTTIASRGTSYQLSLLDKVTDADGNLVEDFTPEVKGDLDVADSTWETVQAGMRGVAKKNSTLSSLKVAVAGKTGTAQEDLSRPSHGTFIGFAPYEDPEIAMAVRITHGYTSGNAVSVANDIFRYKYNLADKSEIISGSASTDNISMTEQTD</sequence>
<accession>A0A9D2JTR4</accession>
<dbReference type="InterPro" id="IPR036138">
    <property type="entry name" value="PBP_dimer_sf"/>
</dbReference>
<feature type="domain" description="Penicillin-binding protein transpeptidase" evidence="11">
    <location>
        <begin position="622"/>
        <end position="937"/>
    </location>
</feature>
<evidence type="ECO:0000256" key="4">
    <source>
        <dbReference type="ARBA" id="ARBA00022475"/>
    </source>
</evidence>
<reference evidence="13" key="1">
    <citation type="journal article" date="2021" name="PeerJ">
        <title>Extensive microbial diversity within the chicken gut microbiome revealed by metagenomics and culture.</title>
        <authorList>
            <person name="Gilroy R."/>
            <person name="Ravi A."/>
            <person name="Getino M."/>
            <person name="Pursley I."/>
            <person name="Horton D.L."/>
            <person name="Alikhan N.F."/>
            <person name="Baker D."/>
            <person name="Gharbi K."/>
            <person name="Hall N."/>
            <person name="Watson M."/>
            <person name="Adriaenssens E.M."/>
            <person name="Foster-Nyarko E."/>
            <person name="Jarju S."/>
            <person name="Secka A."/>
            <person name="Antonio M."/>
            <person name="Oren A."/>
            <person name="Chaudhuri R.R."/>
            <person name="La Ragione R."/>
            <person name="Hildebrand F."/>
            <person name="Pallen M.J."/>
        </authorList>
    </citation>
    <scope>NUCLEOTIDE SEQUENCE</scope>
    <source>
        <strain evidence="13">1068</strain>
    </source>
</reference>
<dbReference type="GO" id="GO:0008360">
    <property type="term" value="P:regulation of cell shape"/>
    <property type="evidence" value="ECO:0007669"/>
    <property type="project" value="UniProtKB-KW"/>
</dbReference>
<dbReference type="InterPro" id="IPR005311">
    <property type="entry name" value="PBP_dimer"/>
</dbReference>
<dbReference type="GO" id="GO:0009252">
    <property type="term" value="P:peptidoglycan biosynthetic process"/>
    <property type="evidence" value="ECO:0007669"/>
    <property type="project" value="UniProtKB-KW"/>
</dbReference>
<dbReference type="Proteomes" id="UP000824056">
    <property type="component" value="Unassembled WGS sequence"/>
</dbReference>
<dbReference type="SUPFAM" id="SSF56601">
    <property type="entry name" value="beta-lactamase/transpeptidase-like"/>
    <property type="match status" value="1"/>
</dbReference>
<evidence type="ECO:0000256" key="1">
    <source>
        <dbReference type="ARBA" id="ARBA00004167"/>
    </source>
</evidence>
<comment type="subcellular location">
    <subcellularLocation>
        <location evidence="2">Cell membrane</location>
    </subcellularLocation>
    <subcellularLocation>
        <location evidence="1">Membrane</location>
        <topology evidence="1">Single-pass membrane protein</topology>
    </subcellularLocation>
</comment>
<dbReference type="GO" id="GO:0008658">
    <property type="term" value="F:penicillin binding"/>
    <property type="evidence" value="ECO:0007669"/>
    <property type="project" value="InterPro"/>
</dbReference>
<dbReference type="PANTHER" id="PTHR30627">
    <property type="entry name" value="PEPTIDOGLYCAN D,D-TRANSPEPTIDASE"/>
    <property type="match status" value="1"/>
</dbReference>
<gene>
    <name evidence="13" type="ORF">H9809_06800</name>
</gene>
<evidence type="ECO:0000313" key="14">
    <source>
        <dbReference type="Proteomes" id="UP000824056"/>
    </source>
</evidence>
<comment type="caution">
    <text evidence="13">The sequence shown here is derived from an EMBL/GenBank/DDBJ whole genome shotgun (WGS) entry which is preliminary data.</text>
</comment>
<organism evidence="13 14">
    <name type="scientific">Candidatus Blautia pullicola</name>
    <dbReference type="NCBI Taxonomy" id="2838498"/>
    <lineage>
        <taxon>Bacteria</taxon>
        <taxon>Bacillati</taxon>
        <taxon>Bacillota</taxon>
        <taxon>Clostridia</taxon>
        <taxon>Lachnospirales</taxon>
        <taxon>Lachnospiraceae</taxon>
        <taxon>Blautia</taxon>
    </lineage>
</organism>
<evidence type="ECO:0000256" key="7">
    <source>
        <dbReference type="ARBA" id="ARBA00022984"/>
    </source>
</evidence>
<reference evidence="13" key="2">
    <citation type="submission" date="2021-04" db="EMBL/GenBank/DDBJ databases">
        <authorList>
            <person name="Gilroy R."/>
        </authorList>
    </citation>
    <scope>NUCLEOTIDE SEQUENCE</scope>
    <source>
        <strain evidence="13">1068</strain>
    </source>
</reference>
<keyword evidence="9" id="KW-0472">Membrane</keyword>
<evidence type="ECO:0000256" key="8">
    <source>
        <dbReference type="ARBA" id="ARBA00022989"/>
    </source>
</evidence>
<keyword evidence="8" id="KW-1133">Transmembrane helix</keyword>
<keyword evidence="5" id="KW-0812">Transmembrane</keyword>
<dbReference type="Pfam" id="PF03717">
    <property type="entry name" value="PBP_dimer"/>
    <property type="match status" value="1"/>
</dbReference>
<keyword evidence="10" id="KW-0961">Cell wall biogenesis/degradation</keyword>
<keyword evidence="7" id="KW-0573">Peptidoglycan synthesis</keyword>
<feature type="domain" description="Penicillin-binding protein dimerisation" evidence="12">
    <location>
        <begin position="60"/>
        <end position="333"/>
    </location>
</feature>
<evidence type="ECO:0000256" key="6">
    <source>
        <dbReference type="ARBA" id="ARBA00022960"/>
    </source>
</evidence>
<dbReference type="PANTHER" id="PTHR30627:SF2">
    <property type="entry name" value="PEPTIDOGLYCAN D,D-TRANSPEPTIDASE MRDA"/>
    <property type="match status" value="1"/>
</dbReference>
<dbReference type="GO" id="GO:0071555">
    <property type="term" value="P:cell wall organization"/>
    <property type="evidence" value="ECO:0007669"/>
    <property type="project" value="UniProtKB-KW"/>
</dbReference>
<proteinExistence type="inferred from homology"/>
<protein>
    <submittedName>
        <fullName evidence="13">Peptidase</fullName>
    </submittedName>
</protein>
<evidence type="ECO:0000256" key="9">
    <source>
        <dbReference type="ARBA" id="ARBA00023136"/>
    </source>
</evidence>
<dbReference type="Gene3D" id="3.40.710.10">
    <property type="entry name" value="DD-peptidase/beta-lactamase superfamily"/>
    <property type="match status" value="1"/>
</dbReference>
<evidence type="ECO:0000256" key="5">
    <source>
        <dbReference type="ARBA" id="ARBA00022692"/>
    </source>
</evidence>
<dbReference type="InterPro" id="IPR012338">
    <property type="entry name" value="Beta-lactam/transpept-like"/>
</dbReference>
<comment type="similarity">
    <text evidence="3">Belongs to the transpeptidase family.</text>
</comment>
<dbReference type="GO" id="GO:0071972">
    <property type="term" value="F:peptidoglycan L,D-transpeptidase activity"/>
    <property type="evidence" value="ECO:0007669"/>
    <property type="project" value="TreeGrafter"/>
</dbReference>
<dbReference type="SUPFAM" id="SSF56519">
    <property type="entry name" value="Penicillin binding protein dimerisation domain"/>
    <property type="match status" value="1"/>
</dbReference>
<evidence type="ECO:0000256" key="2">
    <source>
        <dbReference type="ARBA" id="ARBA00004236"/>
    </source>
</evidence>